<feature type="region of interest" description="Disordered" evidence="1">
    <location>
        <begin position="1534"/>
        <end position="1564"/>
    </location>
</feature>
<dbReference type="InterPro" id="IPR036890">
    <property type="entry name" value="HATPase_C_sf"/>
</dbReference>
<evidence type="ECO:0000313" key="3">
    <source>
        <dbReference type="Proteomes" id="UP000436088"/>
    </source>
</evidence>
<dbReference type="PANTHER" id="PTHR33566:SF1">
    <property type="entry name" value="EN_SPM-LIKE TRANSPOSON-RELATED"/>
    <property type="match status" value="1"/>
</dbReference>
<dbReference type="EMBL" id="VEPZ02001167">
    <property type="protein sequence ID" value="KAE8689863.1"/>
    <property type="molecule type" value="Genomic_DNA"/>
</dbReference>
<dbReference type="Gene3D" id="3.30.565.10">
    <property type="entry name" value="Histidine kinase-like ATPase, C-terminal domain"/>
    <property type="match status" value="1"/>
</dbReference>
<reference evidence="2" key="1">
    <citation type="submission" date="2019-09" db="EMBL/GenBank/DDBJ databases">
        <title>Draft genome information of white flower Hibiscus syriacus.</title>
        <authorList>
            <person name="Kim Y.-M."/>
        </authorList>
    </citation>
    <scope>NUCLEOTIDE SEQUENCE [LARGE SCALE GENOMIC DNA]</scope>
    <source>
        <strain evidence="2">YM2019G1</strain>
    </source>
</reference>
<sequence>MEDNSHFKGLKRRLAFDDEDSDVVLRRFKVLLPNGTSVGLTLKDLEHEISFQGFIDLIRDAYDDGSGDVTNTFENMWDLTPDTDLLMELPEEYTFESALADLIDNSLQAVWLNCENHRRLISVDVLENRISIFDTGPGMDNSDENSIVKWGKMGASLNRLYKIKAIGCKPPFLVPFFGMFGYGGPVASMHLGSCVIVSSKTKESKKVYKLRLARDVLLSNSGSGRSWRTDGSIRDPSDDEIVKSPHRSFTKVEILRPKAKNLDISKLQCKLKDIYFPYIQCDELSEGGKTVTPVEFQVNGVDLAEIQGGEAAITNLHSCNGSEFTVSLRFSLKKENSSPNASGSKVPRMANARLKCIYFPILKGKENIERILDSLEAEGCGVRENFENYSRVSIRRLGRLLPDARWTDLAHHNPFSIALKNFGSRPQDKEKDVNVDIHRDGKQLTYLQLEREYLDWLLQMHRMYDEEIDCGEDQPIIVVSPLNKKALGISSDVVRVHQILKRKGLLWKSGQKIKVLKGACTKCHKNNVYATIEHFLLEGFQGDSGGEARIICRPLGIENSCKLSIKGGTPNLDIQDSLSLPISVIDSGMCMSIDNSNWELQLRKQIQKTPSRIELLNEKQCHQLEVDGALPSDLPKHAGQTPPKVIVAVFRPSSFTFSLASNYLDQKDIVKVNLEMSMEVTFRRTKNHQDVELIYSVRIAPSSFKGFHGLYMFPLGVKFPHLFQKAGAYTFSFSAEHSGCPNYKQTIMVVPSEKVGKWELLHDEKFPSYTVRVGSCFPPLSIACYDVYDNQMSFTSLPSLKIKLIMNEDLCIDVVKMKPSLSSDNSVFIIKDVVIESNELDSIRPNYAATLMIYIQDASRSVSVECHVTPGDLHSIKVCSQLPRKQLLPEQDPPFLQPFSLVGVEIIAQGVFDVYGNHVEEGLEVEFQLDGFSIQGQIGSRFKVDNHGCIDLGGLLKVTTGYAKQACLSVLHNDEVIFKQDFQTEKRELRISSSVPEQCIAGSSLENIGFEVVDSNGDVDKTFHDDEKCGQFHTLVVKSESFEVDDSIRYVFKHGRCNITSFPLPQIEGPLCFKAFHSRYSQLYCDVKICLVHAPIVNNSEVEVHTSDGKISLHAPKVENSEVEPHTSGGKVLFLQNSPFVNNENVGNLLSIVKYDKELESEVLKYAERVGHRENFLRGLNCWKTGIEHDISRLQASLEPDLVNNLDCLSTKELMKLIQGRDHTAAAIVCSLAQGPPMNITEDVVGVVALLGTVCSVQLSRILAEYLGEDQMLAVVCKSYYSAGALEQYGHNGEIDSRFGLHAEATALSKSLSGRFLVVCLEDIRPYLGGVEFNDPQRKLVLPDPSLRFGHCPPGFIGYAVNMINLDNPNYRTDFGHGLRETLFYRLFGKVQVYDTREHMKKARDCIKHGAVSLDGGILRKNGLISLGFRNPEIYFPVENRNVSPQSKKIIDQIKEKQTELTTTLQHIEKSNEKLKRDLLRLNKKKTKFQKYMDNTDDAINDIVTMSPLQYTQELGTPSQSTPRYMCPLQYTQELGTPSQSTPRYMSPLQYTQELRTPSQSTPR</sequence>
<proteinExistence type="predicted"/>
<evidence type="ECO:0000256" key="1">
    <source>
        <dbReference type="SAM" id="MobiDB-lite"/>
    </source>
</evidence>
<dbReference type="SUPFAM" id="SSF55874">
    <property type="entry name" value="ATPase domain of HSP90 chaperone/DNA topoisomerase II/histidine kinase"/>
    <property type="match status" value="1"/>
</dbReference>
<gene>
    <name evidence="2" type="ORF">F3Y22_tig00110931pilonHSYRG00203</name>
</gene>
<dbReference type="Proteomes" id="UP000436088">
    <property type="component" value="Unassembled WGS sequence"/>
</dbReference>
<protein>
    <submittedName>
        <fullName evidence="2">Gamma-irradiation and mitomycin c induced 1, putative isoform 4</fullName>
    </submittedName>
</protein>
<evidence type="ECO:0000313" key="2">
    <source>
        <dbReference type="EMBL" id="KAE8689863.1"/>
    </source>
</evidence>
<keyword evidence="3" id="KW-1185">Reference proteome</keyword>
<comment type="caution">
    <text evidence="2">The sequence shown here is derived from an EMBL/GenBank/DDBJ whole genome shotgun (WGS) entry which is preliminary data.</text>
</comment>
<dbReference type="Pfam" id="PF13589">
    <property type="entry name" value="HATPase_c_3"/>
    <property type="match status" value="1"/>
</dbReference>
<accession>A0A6A2ZDY1</accession>
<organism evidence="2 3">
    <name type="scientific">Hibiscus syriacus</name>
    <name type="common">Rose of Sharon</name>
    <dbReference type="NCBI Taxonomy" id="106335"/>
    <lineage>
        <taxon>Eukaryota</taxon>
        <taxon>Viridiplantae</taxon>
        <taxon>Streptophyta</taxon>
        <taxon>Embryophyta</taxon>
        <taxon>Tracheophyta</taxon>
        <taxon>Spermatophyta</taxon>
        <taxon>Magnoliopsida</taxon>
        <taxon>eudicotyledons</taxon>
        <taxon>Gunneridae</taxon>
        <taxon>Pentapetalae</taxon>
        <taxon>rosids</taxon>
        <taxon>malvids</taxon>
        <taxon>Malvales</taxon>
        <taxon>Malvaceae</taxon>
        <taxon>Malvoideae</taxon>
        <taxon>Hibiscus</taxon>
    </lineage>
</organism>
<name>A0A6A2ZDY1_HIBSY</name>
<dbReference type="PANTHER" id="PTHR33566">
    <property type="entry name" value="EN/SPM-LIKE TRANSPOSON-RELATED"/>
    <property type="match status" value="1"/>
</dbReference>